<keyword evidence="3 4" id="KW-0964">Secreted</keyword>
<dbReference type="AlphaFoldDB" id="A0A411DV83"/>
<proteinExistence type="evidence at transcript level"/>
<gene>
    <name evidence="5" type="primary">DIR6</name>
</gene>
<evidence type="ECO:0000313" key="5">
    <source>
        <dbReference type="EMBL" id="QBA29401.1"/>
    </source>
</evidence>
<comment type="subcellular location">
    <subcellularLocation>
        <location evidence="4">Secreted</location>
        <location evidence="4">Extracellular space</location>
        <location evidence="4">Apoplast</location>
    </subcellularLocation>
</comment>
<evidence type="ECO:0000256" key="2">
    <source>
        <dbReference type="ARBA" id="ARBA00011738"/>
    </source>
</evidence>
<dbReference type="Gene3D" id="2.40.480.10">
    <property type="entry name" value="Allene oxide cyclase-like"/>
    <property type="match status" value="1"/>
</dbReference>
<keyword evidence="4" id="KW-0052">Apoplast</keyword>
<sequence>MARQIPTLSSKLTAVFILISFITIPATGKSSDFVKIVDRDSLGLGKEKVSHFKFFWHDIVSGRRPTSMKIVQAINNSATMFGLIRMIDNPLTDGPELSSKLIGKAQGFYGSASQQEVSLLMTMNFAFSEGEYNGSTITVLGRNEVFNKVREMPVIGGSGLFRFARGYVLATTHKFNLKSGDATVEYNVYVMHY</sequence>
<reference evidence="5" key="1">
    <citation type="submission" date="2018-04" db="EMBL/GenBank/DDBJ databases">
        <title>Dirigent family genes were involved in the molecular interaction - Fusarium solani.</title>
        <authorList>
            <person name="Liu D."/>
            <person name="Guan R."/>
            <person name="Pu L."/>
            <person name="Li X."/>
            <person name="Zhao Q."/>
            <person name="Ge F."/>
        </authorList>
    </citation>
    <scope>NUCLEOTIDE SEQUENCE</scope>
</reference>
<dbReference type="Pfam" id="PF03018">
    <property type="entry name" value="Dirigent"/>
    <property type="match status" value="1"/>
</dbReference>
<comment type="function">
    <text evidence="4">Dirigent proteins impart stereoselectivity on the phenoxy radical-coupling reaction, yielding optically active lignans from two molecules of coniferyl alcohol in the biosynthesis of lignans, flavonolignans, and alkaloids and thus plays a central role in plant secondary metabolism.</text>
</comment>
<evidence type="ECO:0000256" key="1">
    <source>
        <dbReference type="ARBA" id="ARBA00010746"/>
    </source>
</evidence>
<name>A0A411DV83_9APIA</name>
<protein>
    <recommendedName>
        <fullName evidence="4">Dirigent protein</fullName>
    </recommendedName>
</protein>
<accession>A0A411DV83</accession>
<feature type="signal peptide" evidence="4">
    <location>
        <begin position="1"/>
        <end position="28"/>
    </location>
</feature>
<evidence type="ECO:0000256" key="4">
    <source>
        <dbReference type="RuleBase" id="RU363099"/>
    </source>
</evidence>
<dbReference type="GO" id="GO:0048046">
    <property type="term" value="C:apoplast"/>
    <property type="evidence" value="ECO:0007669"/>
    <property type="project" value="UniProtKB-SubCell"/>
</dbReference>
<keyword evidence="4" id="KW-0732">Signal</keyword>
<dbReference type="InterPro" id="IPR004265">
    <property type="entry name" value="Dirigent"/>
</dbReference>
<evidence type="ECO:0000256" key="3">
    <source>
        <dbReference type="ARBA" id="ARBA00022525"/>
    </source>
</evidence>
<dbReference type="InterPro" id="IPR044859">
    <property type="entry name" value="Allene_oxi_cyc_Dirigent"/>
</dbReference>
<dbReference type="EMBL" id="MH230197">
    <property type="protein sequence ID" value="QBA29401.1"/>
    <property type="molecule type" value="mRNA"/>
</dbReference>
<organism evidence="5">
    <name type="scientific">Panax notoginseng</name>
    <name type="common">notoginseng</name>
    <dbReference type="NCBI Taxonomy" id="44586"/>
    <lineage>
        <taxon>Eukaryota</taxon>
        <taxon>Viridiplantae</taxon>
        <taxon>Streptophyta</taxon>
        <taxon>Embryophyta</taxon>
        <taxon>Tracheophyta</taxon>
        <taxon>Spermatophyta</taxon>
        <taxon>Magnoliopsida</taxon>
        <taxon>eudicotyledons</taxon>
        <taxon>Gunneridae</taxon>
        <taxon>Pentapetalae</taxon>
        <taxon>asterids</taxon>
        <taxon>campanulids</taxon>
        <taxon>Apiales</taxon>
        <taxon>Araliaceae</taxon>
        <taxon>Panax</taxon>
    </lineage>
</organism>
<dbReference type="GO" id="GO:0009699">
    <property type="term" value="P:phenylpropanoid biosynthetic process"/>
    <property type="evidence" value="ECO:0007669"/>
    <property type="project" value="UniProtKB-ARBA"/>
</dbReference>
<feature type="chain" id="PRO_5018821876" description="Dirigent protein" evidence="4">
    <location>
        <begin position="29"/>
        <end position="193"/>
    </location>
</feature>
<comment type="similarity">
    <text evidence="1 4">Belongs to the plant dirigent protein family.</text>
</comment>
<dbReference type="PANTHER" id="PTHR21495">
    <property type="entry name" value="NUCLEOPORIN-RELATED"/>
    <property type="match status" value="1"/>
</dbReference>
<comment type="subunit">
    <text evidence="2 4">Homodimer.</text>
</comment>